<dbReference type="HOGENOM" id="CLU_1908021_0_0_1"/>
<dbReference type="Proteomes" id="UP000054279">
    <property type="component" value="Unassembled WGS sequence"/>
</dbReference>
<protein>
    <recommendedName>
        <fullName evidence="5">Secreted protein</fullName>
    </recommendedName>
</protein>
<name>A0A0C9VMQ8_SPHS4</name>
<evidence type="ECO:0000313" key="3">
    <source>
        <dbReference type="EMBL" id="KIJ39245.1"/>
    </source>
</evidence>
<proteinExistence type="predicted"/>
<dbReference type="EMBL" id="KN837221">
    <property type="protein sequence ID" value="KIJ32803.1"/>
    <property type="molecule type" value="Genomic_DNA"/>
</dbReference>
<organism evidence="3 4">
    <name type="scientific">Sphaerobolus stellatus (strain SS14)</name>
    <dbReference type="NCBI Taxonomy" id="990650"/>
    <lineage>
        <taxon>Eukaryota</taxon>
        <taxon>Fungi</taxon>
        <taxon>Dikarya</taxon>
        <taxon>Basidiomycota</taxon>
        <taxon>Agaricomycotina</taxon>
        <taxon>Agaricomycetes</taxon>
        <taxon>Phallomycetidae</taxon>
        <taxon>Geastrales</taxon>
        <taxon>Sphaerobolaceae</taxon>
        <taxon>Sphaerobolus</taxon>
    </lineage>
</organism>
<accession>A0A0C9VMQ8</accession>
<feature type="chain" id="PRO_5007394513" description="Secreted protein" evidence="1">
    <location>
        <begin position="20"/>
        <end position="133"/>
    </location>
</feature>
<gene>
    <name evidence="3" type="ORF">M422DRAFT_257852</name>
    <name evidence="2" type="ORF">M422DRAFT_265285</name>
</gene>
<keyword evidence="4" id="KW-1185">Reference proteome</keyword>
<sequence>MNFIFRTLTLLIYLRFATAGWVLNFYKNGNCSGTATLNATGDSTTSCTQNSAATVGGLTSSVVGGCTYYFFSDATCANLVGDLVSVNSCLSNSKSMIAAFNVTCVKAPTSSTSAPVSTISSSASTNLVKTVGF</sequence>
<dbReference type="EMBL" id="KN837153">
    <property type="protein sequence ID" value="KIJ39245.1"/>
    <property type="molecule type" value="Genomic_DNA"/>
</dbReference>
<evidence type="ECO:0000313" key="4">
    <source>
        <dbReference type="Proteomes" id="UP000054279"/>
    </source>
</evidence>
<evidence type="ECO:0000256" key="1">
    <source>
        <dbReference type="SAM" id="SignalP"/>
    </source>
</evidence>
<keyword evidence="1" id="KW-0732">Signal</keyword>
<feature type="signal peptide" evidence="1">
    <location>
        <begin position="1"/>
        <end position="19"/>
    </location>
</feature>
<dbReference type="AlphaFoldDB" id="A0A0C9VMQ8"/>
<reference evidence="3 4" key="1">
    <citation type="submission" date="2014-06" db="EMBL/GenBank/DDBJ databases">
        <title>Evolutionary Origins and Diversification of the Mycorrhizal Mutualists.</title>
        <authorList>
            <consortium name="DOE Joint Genome Institute"/>
            <consortium name="Mycorrhizal Genomics Consortium"/>
            <person name="Kohler A."/>
            <person name="Kuo A."/>
            <person name="Nagy L.G."/>
            <person name="Floudas D."/>
            <person name="Copeland A."/>
            <person name="Barry K.W."/>
            <person name="Cichocki N."/>
            <person name="Veneault-Fourrey C."/>
            <person name="LaButti K."/>
            <person name="Lindquist E.A."/>
            <person name="Lipzen A."/>
            <person name="Lundell T."/>
            <person name="Morin E."/>
            <person name="Murat C."/>
            <person name="Riley R."/>
            <person name="Ohm R."/>
            <person name="Sun H."/>
            <person name="Tunlid A."/>
            <person name="Henrissat B."/>
            <person name="Grigoriev I.V."/>
            <person name="Hibbett D.S."/>
            <person name="Martin F."/>
        </authorList>
    </citation>
    <scope>NUCLEOTIDE SEQUENCE [LARGE SCALE GENOMIC DNA]</scope>
    <source>
        <strain evidence="3 4">SS14</strain>
    </source>
</reference>
<evidence type="ECO:0000313" key="2">
    <source>
        <dbReference type="EMBL" id="KIJ32803.1"/>
    </source>
</evidence>
<evidence type="ECO:0008006" key="5">
    <source>
        <dbReference type="Google" id="ProtNLM"/>
    </source>
</evidence>